<dbReference type="Proteomes" id="UP000800235">
    <property type="component" value="Unassembled WGS sequence"/>
</dbReference>
<accession>A0A9P4NSH9</accession>
<dbReference type="AlphaFoldDB" id="A0A9P4NSH9"/>
<evidence type="ECO:0000313" key="2">
    <source>
        <dbReference type="EMBL" id="KAF2430860.1"/>
    </source>
</evidence>
<keyword evidence="1" id="KW-0732">Signal</keyword>
<organism evidence="2 3">
    <name type="scientific">Tothia fuscella</name>
    <dbReference type="NCBI Taxonomy" id="1048955"/>
    <lineage>
        <taxon>Eukaryota</taxon>
        <taxon>Fungi</taxon>
        <taxon>Dikarya</taxon>
        <taxon>Ascomycota</taxon>
        <taxon>Pezizomycotina</taxon>
        <taxon>Dothideomycetes</taxon>
        <taxon>Pleosporomycetidae</taxon>
        <taxon>Venturiales</taxon>
        <taxon>Cylindrosympodiaceae</taxon>
        <taxon>Tothia</taxon>
    </lineage>
</organism>
<reference evidence="2" key="1">
    <citation type="journal article" date="2020" name="Stud. Mycol.">
        <title>101 Dothideomycetes genomes: a test case for predicting lifestyles and emergence of pathogens.</title>
        <authorList>
            <person name="Haridas S."/>
            <person name="Albert R."/>
            <person name="Binder M."/>
            <person name="Bloem J."/>
            <person name="Labutti K."/>
            <person name="Salamov A."/>
            <person name="Andreopoulos B."/>
            <person name="Baker S."/>
            <person name="Barry K."/>
            <person name="Bills G."/>
            <person name="Bluhm B."/>
            <person name="Cannon C."/>
            <person name="Castanera R."/>
            <person name="Culley D."/>
            <person name="Daum C."/>
            <person name="Ezra D."/>
            <person name="Gonzalez J."/>
            <person name="Henrissat B."/>
            <person name="Kuo A."/>
            <person name="Liang C."/>
            <person name="Lipzen A."/>
            <person name="Lutzoni F."/>
            <person name="Magnuson J."/>
            <person name="Mondo S."/>
            <person name="Nolan M."/>
            <person name="Ohm R."/>
            <person name="Pangilinan J."/>
            <person name="Park H.-J."/>
            <person name="Ramirez L."/>
            <person name="Alfaro M."/>
            <person name="Sun H."/>
            <person name="Tritt A."/>
            <person name="Yoshinaga Y."/>
            <person name="Zwiers L.-H."/>
            <person name="Turgeon B."/>
            <person name="Goodwin S."/>
            <person name="Spatafora J."/>
            <person name="Crous P."/>
            <person name="Grigoriev I."/>
        </authorList>
    </citation>
    <scope>NUCLEOTIDE SEQUENCE</scope>
    <source>
        <strain evidence="2">CBS 130266</strain>
    </source>
</reference>
<feature type="signal peptide" evidence="1">
    <location>
        <begin position="1"/>
        <end position="16"/>
    </location>
</feature>
<protein>
    <recommendedName>
        <fullName evidence="4">AA1-like domain-containing protein</fullName>
    </recommendedName>
</protein>
<comment type="caution">
    <text evidence="2">The sequence shown here is derived from an EMBL/GenBank/DDBJ whole genome shotgun (WGS) entry which is preliminary data.</text>
</comment>
<proteinExistence type="predicted"/>
<evidence type="ECO:0000313" key="3">
    <source>
        <dbReference type="Proteomes" id="UP000800235"/>
    </source>
</evidence>
<dbReference type="EMBL" id="MU007036">
    <property type="protein sequence ID" value="KAF2430860.1"/>
    <property type="molecule type" value="Genomic_DNA"/>
</dbReference>
<feature type="chain" id="PRO_5040201054" description="AA1-like domain-containing protein" evidence="1">
    <location>
        <begin position="17"/>
        <end position="168"/>
    </location>
</feature>
<keyword evidence="3" id="KW-1185">Reference proteome</keyword>
<evidence type="ECO:0008006" key="4">
    <source>
        <dbReference type="Google" id="ProtNLM"/>
    </source>
</evidence>
<name>A0A9P4NSH9_9PEZI</name>
<evidence type="ECO:0000256" key="1">
    <source>
        <dbReference type="SAM" id="SignalP"/>
    </source>
</evidence>
<sequence>MRAFFLFLPFLASTFASKQFQTGYWEVSELFSYLSTPDGKEGGIIFNITDANAVVEDWNVNVMCTYRWGPEGPRDGHDCPIPGKGSYPYWTFSVDNYENKGNFTLKVQHRFLDPDLGAPQSDGSYWQARTFGEIPFLEGTNLTCSKYNCDLTGSPTTTARIPILSAIG</sequence>
<gene>
    <name evidence="2" type="ORF">EJ08DRAFT_733872</name>
</gene>